<keyword evidence="3" id="KW-1185">Reference proteome</keyword>
<proteinExistence type="predicted"/>
<evidence type="ECO:0008006" key="4">
    <source>
        <dbReference type="Google" id="ProtNLM"/>
    </source>
</evidence>
<gene>
    <name evidence="2" type="ORF">MM35RIKEN_18300</name>
</gene>
<dbReference type="Proteomes" id="UP000681343">
    <property type="component" value="Plasmid pMM35_01"/>
</dbReference>
<accession>A0A810PT03</accession>
<keyword evidence="1" id="KW-0812">Transmembrane</keyword>
<name>A0A810PT03_9FIRM</name>
<dbReference type="Pfam" id="PF06898">
    <property type="entry name" value="YqfD"/>
    <property type="match status" value="1"/>
</dbReference>
<dbReference type="KEGG" id="vfa:MM35RIKEN_18300"/>
<keyword evidence="1" id="KW-0472">Membrane</keyword>
<organism evidence="2 3">
    <name type="scientific">Vescimonas fastidiosa</name>
    <dbReference type="NCBI Taxonomy" id="2714353"/>
    <lineage>
        <taxon>Bacteria</taxon>
        <taxon>Bacillati</taxon>
        <taxon>Bacillota</taxon>
        <taxon>Clostridia</taxon>
        <taxon>Eubacteriales</taxon>
        <taxon>Oscillospiraceae</taxon>
        <taxon>Vescimonas</taxon>
    </lineage>
</organism>
<dbReference type="InterPro" id="IPR010690">
    <property type="entry name" value="YqfD"/>
</dbReference>
<keyword evidence="1" id="KW-1133">Transmembrane helix</keyword>
<geneLocation type="plasmid" evidence="2 3">
    <name>pMM35_01</name>
</geneLocation>
<feature type="transmembrane region" description="Helical" evidence="1">
    <location>
        <begin position="89"/>
        <end position="110"/>
    </location>
</feature>
<sequence length="398" mass="44435">MYKKTVHFLRGSALAEVQCACPERVLNLLGSRGVVFWGLRWQSEICFRLWLLLPQVETLQEIGAVAGAEVTVLRRRGAPVLWERFRTRYVLLAGFAAFWLLLFGGNLFIWEFRVSGNETVPTETVLRALENYGITIGSPGLHIDQEDMRNHVLLEVGDLSWLTVNVKGCVAHVQVVERQRPPEIAEKDGVWNIVSARDGLVTRVQALDGKALVSAGSTVTAGELLVTGVYESREGSTYMTHSLGTVEARTWYDLSVSVPLAIAEKSGERREKTAISVDIGKKRIKLWGRGSISGPNCDKITYYHPLTLPGGLRLPITLVRETVTVYAPQQVRRSREQAQKEGETLLVQQLRRQLRDTGRITETKFSSKTEGENLIVLMQAECLEQIGLPVQVQAEESN</sequence>
<evidence type="ECO:0000256" key="1">
    <source>
        <dbReference type="SAM" id="Phobius"/>
    </source>
</evidence>
<dbReference type="AlphaFoldDB" id="A0A810PT03"/>
<evidence type="ECO:0000313" key="3">
    <source>
        <dbReference type="Proteomes" id="UP000681343"/>
    </source>
</evidence>
<reference evidence="2" key="1">
    <citation type="submission" date="2020-09" db="EMBL/GenBank/DDBJ databases">
        <title>New species isolated from human feces.</title>
        <authorList>
            <person name="Kitahara M."/>
            <person name="Shigeno Y."/>
            <person name="Shime M."/>
            <person name="Matsumoto Y."/>
            <person name="Nakamura S."/>
            <person name="Motooka D."/>
            <person name="Fukuoka S."/>
            <person name="Nishikawa H."/>
            <person name="Benno Y."/>
        </authorList>
    </citation>
    <scope>NUCLEOTIDE SEQUENCE</scope>
    <source>
        <strain evidence="2">MM35</strain>
        <plasmid evidence="2">pMM35_01</plasmid>
    </source>
</reference>
<dbReference type="RefSeq" id="WP_212821331.1">
    <property type="nucleotide sequence ID" value="NZ_AP023416.1"/>
</dbReference>
<keyword evidence="2" id="KW-0614">Plasmid</keyword>
<evidence type="ECO:0000313" key="2">
    <source>
        <dbReference type="EMBL" id="BCK79638.1"/>
    </source>
</evidence>
<dbReference type="EMBL" id="AP023416">
    <property type="protein sequence ID" value="BCK79638.1"/>
    <property type="molecule type" value="Genomic_DNA"/>
</dbReference>
<protein>
    <recommendedName>
        <fullName evidence="4">Sporulation protein YqfD</fullName>
    </recommendedName>
</protein>